<keyword evidence="1" id="KW-0812">Transmembrane</keyword>
<accession>A0A4R4VZB6</accession>
<reference evidence="2 3" key="1">
    <citation type="submission" date="2019-02" db="EMBL/GenBank/DDBJ databases">
        <title>Draft genome sequences of novel Actinobacteria.</title>
        <authorList>
            <person name="Sahin N."/>
            <person name="Ay H."/>
            <person name="Saygin H."/>
        </authorList>
    </citation>
    <scope>NUCLEOTIDE SEQUENCE [LARGE SCALE GENOMIC DNA]</scope>
    <source>
        <strain evidence="2 3">16K104</strain>
    </source>
</reference>
<dbReference type="OrthoDB" id="3613552at2"/>
<keyword evidence="1" id="KW-0472">Membrane</keyword>
<protein>
    <recommendedName>
        <fullName evidence="4">MFS transporter</fullName>
    </recommendedName>
</protein>
<proteinExistence type="predicted"/>
<dbReference type="EMBL" id="SMKR01000336">
    <property type="protein sequence ID" value="TDD11488.1"/>
    <property type="molecule type" value="Genomic_DNA"/>
</dbReference>
<comment type="caution">
    <text evidence="2">The sequence shown here is derived from an EMBL/GenBank/DDBJ whole genome shotgun (WGS) entry which is preliminary data.</text>
</comment>
<dbReference type="Proteomes" id="UP000295172">
    <property type="component" value="Unassembled WGS sequence"/>
</dbReference>
<dbReference type="RefSeq" id="WP_132327448.1">
    <property type="nucleotide sequence ID" value="NZ_SMKR01000336.1"/>
</dbReference>
<keyword evidence="1" id="KW-1133">Transmembrane helix</keyword>
<evidence type="ECO:0008006" key="4">
    <source>
        <dbReference type="Google" id="ProtNLM"/>
    </source>
</evidence>
<name>A0A4R4VZB6_9ACTN</name>
<sequence length="128" mass="13502">MAWYVGLAWSAAQVSTPAGAGLVMGIGALPKALVLLYGGALADRFDGRRCCHGYDQHEPNIVTGDPCWGFNVAGHPAISVPVGLVDACRSGLRSSPLMGRTTWLWRRRATRVRAATAADPRVMLAGVG</sequence>
<keyword evidence="3" id="KW-1185">Reference proteome</keyword>
<gene>
    <name evidence="2" type="ORF">E1218_35715</name>
</gene>
<evidence type="ECO:0000256" key="1">
    <source>
        <dbReference type="SAM" id="Phobius"/>
    </source>
</evidence>
<dbReference type="AlphaFoldDB" id="A0A4R4VZB6"/>
<feature type="transmembrane region" description="Helical" evidence="1">
    <location>
        <begin position="20"/>
        <end position="39"/>
    </location>
</feature>
<organism evidence="2 3">
    <name type="scientific">Kribbella turkmenica</name>
    <dbReference type="NCBI Taxonomy" id="2530375"/>
    <lineage>
        <taxon>Bacteria</taxon>
        <taxon>Bacillati</taxon>
        <taxon>Actinomycetota</taxon>
        <taxon>Actinomycetes</taxon>
        <taxon>Propionibacteriales</taxon>
        <taxon>Kribbellaceae</taxon>
        <taxon>Kribbella</taxon>
    </lineage>
</organism>
<evidence type="ECO:0000313" key="2">
    <source>
        <dbReference type="EMBL" id="TDD11488.1"/>
    </source>
</evidence>
<evidence type="ECO:0000313" key="3">
    <source>
        <dbReference type="Proteomes" id="UP000295172"/>
    </source>
</evidence>